<dbReference type="Pfam" id="PF03382">
    <property type="entry name" value="DUF285"/>
    <property type="match status" value="1"/>
</dbReference>
<feature type="compositionally biased region" description="Polar residues" evidence="1">
    <location>
        <begin position="271"/>
        <end position="287"/>
    </location>
</feature>
<feature type="compositionally biased region" description="Polar residues" evidence="1">
    <location>
        <begin position="323"/>
        <end position="334"/>
    </location>
</feature>
<dbReference type="Pfam" id="PF03217">
    <property type="entry name" value="SlpA"/>
    <property type="match status" value="1"/>
</dbReference>
<dbReference type="InterPro" id="IPR032675">
    <property type="entry name" value="LRR_dom_sf"/>
</dbReference>
<dbReference type="AlphaFoldDB" id="A0A0R1SEF8"/>
<name>A0A0R1SEF8_9LACO</name>
<comment type="caution">
    <text evidence="4">The sequence shown here is derived from an EMBL/GenBank/DDBJ whole genome shotgun (WGS) entry which is preliminary data.</text>
</comment>
<keyword evidence="5" id="KW-1185">Reference proteome</keyword>
<dbReference type="Proteomes" id="UP000051647">
    <property type="component" value="Unassembled WGS sequence"/>
</dbReference>
<feature type="compositionally biased region" description="Low complexity" evidence="1">
    <location>
        <begin position="422"/>
        <end position="434"/>
    </location>
</feature>
<evidence type="ECO:0000256" key="1">
    <source>
        <dbReference type="SAM" id="MobiDB-lite"/>
    </source>
</evidence>
<dbReference type="RefSeq" id="WP_010625387.1">
    <property type="nucleotide sequence ID" value="NZ_AZFA01000005.1"/>
</dbReference>
<feature type="chain" id="PRO_5038675750" description="S-layer protein C-terminal domain-containing protein" evidence="2">
    <location>
        <begin position="22"/>
        <end position="582"/>
    </location>
</feature>
<evidence type="ECO:0000313" key="5">
    <source>
        <dbReference type="Proteomes" id="UP000051647"/>
    </source>
</evidence>
<evidence type="ECO:0000313" key="4">
    <source>
        <dbReference type="EMBL" id="KRL67520.1"/>
    </source>
</evidence>
<feature type="region of interest" description="Disordered" evidence="1">
    <location>
        <begin position="258"/>
        <end position="448"/>
    </location>
</feature>
<dbReference type="PATRIC" id="fig|1423815.3.peg.1879"/>
<dbReference type="EMBL" id="AZFA01000005">
    <property type="protein sequence ID" value="KRL67520.1"/>
    <property type="molecule type" value="Genomic_DNA"/>
</dbReference>
<reference evidence="4 5" key="1">
    <citation type="journal article" date="2015" name="Genome Announc.">
        <title>Expanding the biotechnology potential of lactobacilli through comparative genomics of 213 strains and associated genera.</title>
        <authorList>
            <person name="Sun Z."/>
            <person name="Harris H.M."/>
            <person name="McCann A."/>
            <person name="Guo C."/>
            <person name="Argimon S."/>
            <person name="Zhang W."/>
            <person name="Yang X."/>
            <person name="Jeffery I.B."/>
            <person name="Cooney J.C."/>
            <person name="Kagawa T.F."/>
            <person name="Liu W."/>
            <person name="Song Y."/>
            <person name="Salvetti E."/>
            <person name="Wrobel A."/>
            <person name="Rasinkangas P."/>
            <person name="Parkhill J."/>
            <person name="Rea M.C."/>
            <person name="O'Sullivan O."/>
            <person name="Ritari J."/>
            <person name="Douillard F.P."/>
            <person name="Paul Ross R."/>
            <person name="Yang R."/>
            <person name="Briner A.E."/>
            <person name="Felis G.E."/>
            <person name="de Vos W.M."/>
            <person name="Barrangou R."/>
            <person name="Klaenhammer T.R."/>
            <person name="Caufield P.W."/>
            <person name="Cui Y."/>
            <person name="Zhang H."/>
            <person name="O'Toole P.W."/>
        </authorList>
    </citation>
    <scope>NUCLEOTIDE SEQUENCE [LARGE SCALE GENOMIC DNA]</scope>
    <source>
        <strain evidence="4 5">DSM 14857</strain>
    </source>
</reference>
<organism evidence="4 5">
    <name type="scientific">Companilactobacillus versmoldensis DSM 14857 = KCTC 3814</name>
    <dbReference type="NCBI Taxonomy" id="1423815"/>
    <lineage>
        <taxon>Bacteria</taxon>
        <taxon>Bacillati</taxon>
        <taxon>Bacillota</taxon>
        <taxon>Bacilli</taxon>
        <taxon>Lactobacillales</taxon>
        <taxon>Lactobacillaceae</taxon>
        <taxon>Companilactobacillus</taxon>
    </lineage>
</organism>
<evidence type="ECO:0000256" key="2">
    <source>
        <dbReference type="SAM" id="SignalP"/>
    </source>
</evidence>
<dbReference type="InterPro" id="IPR024968">
    <property type="entry name" value="SlpA_C_lactobacillus"/>
</dbReference>
<gene>
    <name evidence="4" type="ORF">FC27_GL001836</name>
</gene>
<evidence type="ECO:0000259" key="3">
    <source>
        <dbReference type="Pfam" id="PF03217"/>
    </source>
</evidence>
<protein>
    <recommendedName>
        <fullName evidence="3">S-layer protein C-terminal domain-containing protein</fullName>
    </recommendedName>
</protein>
<sequence length="582" mass="64553">MRLSKITLITGLTLSTCLAVAPPIVNDCAAVMIESGTLETAKFYNLTADTLQIGSGNMPDKNIDQQERLLKNNPAKIKVIRFIGDVKANSKVTNIFANLPNLERIEGLSNLDISSLTSLERMFANTPKLNSLDIGSFHTENISSLKETFFHSGIKTLNLSTWNVDKPTDLSDAFAHSNLQSLDLSNWHPQNLIQADGAFEDTKLSKVNLSNLAMSSSSDMLKGTELQQLQLSKTNSLKNAGLTPGKWRNDSDQKVYSSTQLEQMYSKPETAVNTSFSRITDASQETPKPTEPSGDRVNHPIAEQKPTDINPPTAIVVPETVPDETSTSSDNHTLNIVKPVEKTPEQKPSTNKGVDHPSIQVEIQKPHLPEPTPHKKTPVGQKPDVTQTKPTNKPIFPPAEITSHSVAIESPTKNQSINKPESSTTAISSDSTISKHPKITTDQPKPKSPLIIQQWRTVTTLFKNKPITVYNTSLEKVVQRKLSVGSDWFSEQKMLKNGKAYFRISTNEWVLADDVYEYQPQTQIITTKSDSNKSLMTDQGELVNNRQLSKNSHWFTDRSTTIKGKLYYRVSTNSFISAQDIE</sequence>
<dbReference type="eggNOG" id="COG4886">
    <property type="taxonomic scope" value="Bacteria"/>
</dbReference>
<dbReference type="InterPro" id="IPR005046">
    <property type="entry name" value="DUF285"/>
</dbReference>
<dbReference type="STRING" id="1423815.FC27_GL001836"/>
<dbReference type="Gene3D" id="3.80.10.10">
    <property type="entry name" value="Ribonuclease Inhibitor"/>
    <property type="match status" value="1"/>
</dbReference>
<dbReference type="SUPFAM" id="SSF52058">
    <property type="entry name" value="L domain-like"/>
    <property type="match status" value="1"/>
</dbReference>
<feature type="domain" description="S-layer protein C-terminal" evidence="3">
    <location>
        <begin position="537"/>
        <end position="578"/>
    </location>
</feature>
<feature type="signal peptide" evidence="2">
    <location>
        <begin position="1"/>
        <end position="21"/>
    </location>
</feature>
<keyword evidence="2" id="KW-0732">Signal</keyword>
<accession>A0A0R1SEF8</accession>
<proteinExistence type="predicted"/>
<feature type="compositionally biased region" description="Polar residues" evidence="1">
    <location>
        <begin position="411"/>
        <end position="421"/>
    </location>
</feature>